<evidence type="ECO:0000313" key="2">
    <source>
        <dbReference type="Proteomes" id="UP000692954"/>
    </source>
</evidence>
<reference evidence="1" key="1">
    <citation type="submission" date="2021-01" db="EMBL/GenBank/DDBJ databases">
        <authorList>
            <consortium name="Genoscope - CEA"/>
            <person name="William W."/>
        </authorList>
    </citation>
    <scope>NUCLEOTIDE SEQUENCE</scope>
</reference>
<name>A0A8S1MG93_9CILI</name>
<organism evidence="1 2">
    <name type="scientific">Paramecium sonneborni</name>
    <dbReference type="NCBI Taxonomy" id="65129"/>
    <lineage>
        <taxon>Eukaryota</taxon>
        <taxon>Sar</taxon>
        <taxon>Alveolata</taxon>
        <taxon>Ciliophora</taxon>
        <taxon>Intramacronucleata</taxon>
        <taxon>Oligohymenophorea</taxon>
        <taxon>Peniculida</taxon>
        <taxon>Parameciidae</taxon>
        <taxon>Paramecium</taxon>
    </lineage>
</organism>
<dbReference type="EMBL" id="CAJJDN010000032">
    <property type="protein sequence ID" value="CAD8074314.1"/>
    <property type="molecule type" value="Genomic_DNA"/>
</dbReference>
<sequence>MNQYLFKGILKDLKSNFQINIQCEQKNVDQSIMILQENTIYINFLYLSNLFFKTSHPVIQQNLDKIFNCYQTRF</sequence>
<keyword evidence="2" id="KW-1185">Reference proteome</keyword>
<gene>
    <name evidence="1" type="ORF">PSON_ATCC_30995.1.T0320007</name>
</gene>
<comment type="caution">
    <text evidence="1">The sequence shown here is derived from an EMBL/GenBank/DDBJ whole genome shotgun (WGS) entry which is preliminary data.</text>
</comment>
<accession>A0A8S1MG93</accession>
<protein>
    <submittedName>
        <fullName evidence="1">Uncharacterized protein</fullName>
    </submittedName>
</protein>
<evidence type="ECO:0000313" key="1">
    <source>
        <dbReference type="EMBL" id="CAD8074314.1"/>
    </source>
</evidence>
<dbReference type="AlphaFoldDB" id="A0A8S1MG93"/>
<dbReference type="Proteomes" id="UP000692954">
    <property type="component" value="Unassembled WGS sequence"/>
</dbReference>
<proteinExistence type="predicted"/>